<feature type="transmembrane region" description="Helical" evidence="2">
    <location>
        <begin position="6"/>
        <end position="24"/>
    </location>
</feature>
<feature type="transmembrane region" description="Helical" evidence="2">
    <location>
        <begin position="177"/>
        <end position="196"/>
    </location>
</feature>
<protein>
    <submittedName>
        <fullName evidence="4">Restriction endonuclease</fullName>
        <ecNumber evidence="4">3.1.21.-</ecNumber>
    </submittedName>
</protein>
<name>A0ABY9YPB0_9GAMM</name>
<dbReference type="InterPro" id="IPR007560">
    <property type="entry name" value="Restrct_endonuc_IV_Mrr"/>
</dbReference>
<dbReference type="InterPro" id="IPR011335">
    <property type="entry name" value="Restrct_endonuc-II-like"/>
</dbReference>
<dbReference type="InterPro" id="IPR052906">
    <property type="entry name" value="Type_IV_Methyl-Rstrct_Enzyme"/>
</dbReference>
<keyword evidence="4" id="KW-0255">Endonuclease</keyword>
<dbReference type="PANTHER" id="PTHR30015">
    <property type="entry name" value="MRR RESTRICTION SYSTEM PROTEIN"/>
    <property type="match status" value="1"/>
</dbReference>
<feature type="compositionally biased region" description="Low complexity" evidence="1">
    <location>
        <begin position="229"/>
        <end position="248"/>
    </location>
</feature>
<evidence type="ECO:0000313" key="5">
    <source>
        <dbReference type="Proteomes" id="UP001302072"/>
    </source>
</evidence>
<feature type="compositionally biased region" description="Pro residues" evidence="1">
    <location>
        <begin position="249"/>
        <end position="258"/>
    </location>
</feature>
<dbReference type="Pfam" id="PF04471">
    <property type="entry name" value="Mrr_cat"/>
    <property type="match status" value="1"/>
</dbReference>
<keyword evidence="2" id="KW-0472">Membrane</keyword>
<feature type="region of interest" description="Disordered" evidence="1">
    <location>
        <begin position="229"/>
        <end position="269"/>
    </location>
</feature>
<dbReference type="EC" id="3.1.21.-" evidence="4"/>
<gene>
    <name evidence="4" type="ORF">PDM29_19875</name>
</gene>
<dbReference type="Proteomes" id="UP001302072">
    <property type="component" value="Chromosome"/>
</dbReference>
<dbReference type="RefSeq" id="WP_311191742.1">
    <property type="nucleotide sequence ID" value="NZ_CP115541.1"/>
</dbReference>
<feature type="domain" description="Restriction endonuclease type IV Mrr" evidence="3">
    <location>
        <begin position="40"/>
        <end position="151"/>
    </location>
</feature>
<evidence type="ECO:0000313" key="4">
    <source>
        <dbReference type="EMBL" id="WNH52548.1"/>
    </source>
</evidence>
<dbReference type="SUPFAM" id="SSF52980">
    <property type="entry name" value="Restriction endonuclease-like"/>
    <property type="match status" value="1"/>
</dbReference>
<keyword evidence="2" id="KW-1133">Transmembrane helix</keyword>
<accession>A0ABY9YPB0</accession>
<reference evidence="4 5" key="1">
    <citation type="submission" date="2022-12" db="EMBL/GenBank/DDBJ databases">
        <title>Two new species, Stenotrophomonas aracearum and Stenotrophomonas oahuensis, isolated from Anthurium (Araceae family) in Hawaii.</title>
        <authorList>
            <person name="Chunag S.C."/>
            <person name="Dobhal S."/>
            <person name="Alvarez A."/>
            <person name="Arif M."/>
        </authorList>
    </citation>
    <scope>NUCLEOTIDE SEQUENCE [LARGE SCALE GENOMIC DNA]</scope>
    <source>
        <strain evidence="4 5">A5586</strain>
    </source>
</reference>
<evidence type="ECO:0000256" key="2">
    <source>
        <dbReference type="SAM" id="Phobius"/>
    </source>
</evidence>
<organism evidence="4 5">
    <name type="scientific">Stenotrophomonas oahuensis</name>
    <dbReference type="NCBI Taxonomy" id="3003271"/>
    <lineage>
        <taxon>Bacteria</taxon>
        <taxon>Pseudomonadati</taxon>
        <taxon>Pseudomonadota</taxon>
        <taxon>Gammaproteobacteria</taxon>
        <taxon>Lysobacterales</taxon>
        <taxon>Lysobacteraceae</taxon>
        <taxon>Stenotrophomonas</taxon>
    </lineage>
</organism>
<keyword evidence="5" id="KW-1185">Reference proteome</keyword>
<dbReference type="EMBL" id="CP115541">
    <property type="protein sequence ID" value="WNH52548.1"/>
    <property type="molecule type" value="Genomic_DNA"/>
</dbReference>
<dbReference type="GO" id="GO:0016787">
    <property type="term" value="F:hydrolase activity"/>
    <property type="evidence" value="ECO:0007669"/>
    <property type="project" value="UniProtKB-KW"/>
</dbReference>
<dbReference type="PANTHER" id="PTHR30015:SF7">
    <property type="entry name" value="TYPE IV METHYL-DIRECTED RESTRICTION ENZYME ECOKMRR"/>
    <property type="match status" value="1"/>
</dbReference>
<sequence length="351" mass="37740">MFSWILALLLALVVWSLATAYFWLVKRRRKEVKLGLNALAGMHWRDFSEIVKRAMREQRGLVDVHDEDEDHREPRSDFLMEDPQHKRWLLACKHGLAYRIGPAAVNELGTAARLAGAKGGILITEGQVQRDGRAAAEKQGVEVLDGQLLWPMLIPYLPGDMESAVKKAARREAVRRISIAALGSLTLGLLVGMSYLTTRVDKTPAAPAPTQASAPAAAAPAATAPAASPVTAAPASAPPTAAAATPAPAAQPPGPPAPGSILGTDGDPDAATLAQYRRELAQNVGKQTGVLSAFWQTSQTLAVNRSEEIDAVWPLICTEVKRYPALRTVRVQLNPRPGTEEPVRWRQCATS</sequence>
<keyword evidence="2" id="KW-0812">Transmembrane</keyword>
<keyword evidence="4" id="KW-0540">Nuclease</keyword>
<evidence type="ECO:0000259" key="3">
    <source>
        <dbReference type="Pfam" id="PF04471"/>
    </source>
</evidence>
<dbReference type="GO" id="GO:0004519">
    <property type="term" value="F:endonuclease activity"/>
    <property type="evidence" value="ECO:0007669"/>
    <property type="project" value="UniProtKB-KW"/>
</dbReference>
<proteinExistence type="predicted"/>
<keyword evidence="4" id="KW-0378">Hydrolase</keyword>
<evidence type="ECO:0000256" key="1">
    <source>
        <dbReference type="SAM" id="MobiDB-lite"/>
    </source>
</evidence>